<protein>
    <submittedName>
        <fullName evidence="1">Uncharacterized protein</fullName>
    </submittedName>
</protein>
<comment type="caution">
    <text evidence="1">The sequence shown here is derived from an EMBL/GenBank/DDBJ whole genome shotgun (WGS) entry which is preliminary data.</text>
</comment>
<dbReference type="AlphaFoldDB" id="A0AA88E967"/>
<sequence>MARGRKERRTWAALCGEREEDSVASGSTRMNCWKLTVLSFSMRRLVVADSHGSKGVVSLSFWLCLSNGESESSILPLKNFFACSKLQFGVCLEFLGLKISGKGRIWLPGALIRFAPLENDASVIIRVVPRDRSQPLVAAGPLFLSKGTVNVVNSPNLHSMKEPRESKNK</sequence>
<reference evidence="1" key="1">
    <citation type="submission" date="2023-07" db="EMBL/GenBank/DDBJ databases">
        <title>draft genome sequence of fig (Ficus carica).</title>
        <authorList>
            <person name="Takahashi T."/>
            <person name="Nishimura K."/>
        </authorList>
    </citation>
    <scope>NUCLEOTIDE SEQUENCE</scope>
</reference>
<dbReference type="EMBL" id="BTGU01001138">
    <property type="protein sequence ID" value="GMN70412.1"/>
    <property type="molecule type" value="Genomic_DNA"/>
</dbReference>
<dbReference type="Proteomes" id="UP001187192">
    <property type="component" value="Unassembled WGS sequence"/>
</dbReference>
<gene>
    <name evidence="1" type="ORF">TIFTF001_039452</name>
</gene>
<name>A0AA88E967_FICCA</name>
<keyword evidence="2" id="KW-1185">Reference proteome</keyword>
<evidence type="ECO:0000313" key="2">
    <source>
        <dbReference type="Proteomes" id="UP001187192"/>
    </source>
</evidence>
<proteinExistence type="predicted"/>
<organism evidence="1 2">
    <name type="scientific">Ficus carica</name>
    <name type="common">Common fig</name>
    <dbReference type="NCBI Taxonomy" id="3494"/>
    <lineage>
        <taxon>Eukaryota</taxon>
        <taxon>Viridiplantae</taxon>
        <taxon>Streptophyta</taxon>
        <taxon>Embryophyta</taxon>
        <taxon>Tracheophyta</taxon>
        <taxon>Spermatophyta</taxon>
        <taxon>Magnoliopsida</taxon>
        <taxon>eudicotyledons</taxon>
        <taxon>Gunneridae</taxon>
        <taxon>Pentapetalae</taxon>
        <taxon>rosids</taxon>
        <taxon>fabids</taxon>
        <taxon>Rosales</taxon>
        <taxon>Moraceae</taxon>
        <taxon>Ficeae</taxon>
        <taxon>Ficus</taxon>
    </lineage>
</organism>
<evidence type="ECO:0000313" key="1">
    <source>
        <dbReference type="EMBL" id="GMN70412.1"/>
    </source>
</evidence>
<accession>A0AA88E967</accession>